<name>K0XLJ9_9BACT</name>
<dbReference type="STRING" id="742726.HMPREF9448_01187"/>
<protein>
    <submittedName>
        <fullName evidence="1">Uncharacterized protein</fullName>
    </submittedName>
</protein>
<dbReference type="eggNOG" id="ENOG5033ER4">
    <property type="taxonomic scope" value="Bacteria"/>
</dbReference>
<dbReference type="OrthoDB" id="1066444at2"/>
<keyword evidence="2" id="KW-1185">Reference proteome</keyword>
<gene>
    <name evidence="1" type="ORF">HMPREF9448_01187</name>
</gene>
<reference evidence="1 2" key="1">
    <citation type="submission" date="2012-08" db="EMBL/GenBank/DDBJ databases">
        <title>The Genome Sequence of Barnesiella intestinihominis YIT 11860.</title>
        <authorList>
            <consortium name="The Broad Institute Genome Sequencing Platform"/>
            <person name="Earl A."/>
            <person name="Ward D."/>
            <person name="Feldgarden M."/>
            <person name="Gevers D."/>
            <person name="Morotomi M."/>
            <person name="Walker B."/>
            <person name="Young S.K."/>
            <person name="Zeng Q."/>
            <person name="Gargeya S."/>
            <person name="Fitzgerald M."/>
            <person name="Haas B."/>
            <person name="Abouelleil A."/>
            <person name="Alvarado L."/>
            <person name="Arachchi H.M."/>
            <person name="Berlin A.M."/>
            <person name="Chapman S.B."/>
            <person name="Goldberg J."/>
            <person name="Griggs A."/>
            <person name="Gujja S."/>
            <person name="Hansen M."/>
            <person name="Howarth C."/>
            <person name="Imamovic A."/>
            <person name="Larimer J."/>
            <person name="McCowen C."/>
            <person name="Montmayeur A."/>
            <person name="Murphy C."/>
            <person name="Neiman D."/>
            <person name="Pearson M."/>
            <person name="Priest M."/>
            <person name="Roberts A."/>
            <person name="Saif S."/>
            <person name="Shea T."/>
            <person name="Sisk P."/>
            <person name="Sykes S."/>
            <person name="Wortman J."/>
            <person name="Nusbaum C."/>
            <person name="Birren B."/>
        </authorList>
    </citation>
    <scope>NUCLEOTIDE SEQUENCE [LARGE SCALE GENOMIC DNA]</scope>
    <source>
        <strain evidence="1 2">YIT 11860</strain>
    </source>
</reference>
<accession>K0XLJ9</accession>
<dbReference type="AlphaFoldDB" id="K0XLJ9"/>
<evidence type="ECO:0000313" key="2">
    <source>
        <dbReference type="Proteomes" id="UP000006044"/>
    </source>
</evidence>
<dbReference type="RefSeq" id="WP_008861673.1">
    <property type="nucleotide sequence ID" value="NZ_JH815204.1"/>
</dbReference>
<dbReference type="PATRIC" id="fig|742726.3.peg.1260"/>
<evidence type="ECO:0000313" key="1">
    <source>
        <dbReference type="EMBL" id="EJZ64705.1"/>
    </source>
</evidence>
<dbReference type="EMBL" id="ADLE01000008">
    <property type="protein sequence ID" value="EJZ64705.1"/>
    <property type="molecule type" value="Genomic_DNA"/>
</dbReference>
<dbReference type="Proteomes" id="UP000006044">
    <property type="component" value="Unassembled WGS sequence"/>
</dbReference>
<comment type="caution">
    <text evidence="1">The sequence shown here is derived from an EMBL/GenBank/DDBJ whole genome shotgun (WGS) entry which is preliminary data.</text>
</comment>
<organism evidence="1 2">
    <name type="scientific">Barnesiella intestinihominis YIT 11860</name>
    <dbReference type="NCBI Taxonomy" id="742726"/>
    <lineage>
        <taxon>Bacteria</taxon>
        <taxon>Pseudomonadati</taxon>
        <taxon>Bacteroidota</taxon>
        <taxon>Bacteroidia</taxon>
        <taxon>Bacteroidales</taxon>
        <taxon>Barnesiellaceae</taxon>
        <taxon>Barnesiella</taxon>
    </lineage>
</organism>
<dbReference type="HOGENOM" id="CLU_1330955_0_0_10"/>
<dbReference type="GeneID" id="77848480"/>
<proteinExistence type="predicted"/>
<sequence>MPLPATIEICQKDLFTAEDELKRKYDEITVRRLLRLREMYAWAVANPDAKDRQFVEVLVSRHRISQAAAYSDLAIVKSMIPRIAEASRDYHRWRANEMLLETYQTAKKRKDAKTMERAASSYAKYNRVDIEDERAMPYDRIVVQPFTATDDPTVLGIKPIPNINEKIKEMLDKYRKETIDIEDIEFEEADLEEDELFGDGSAK</sequence>